<accession>A0A844GSQ8</accession>
<name>A0A844GSQ8_9CHRO</name>
<evidence type="ECO:0000256" key="1">
    <source>
        <dbReference type="SAM" id="Coils"/>
    </source>
</evidence>
<feature type="coiled-coil region" evidence="1">
    <location>
        <begin position="39"/>
        <end position="66"/>
    </location>
</feature>
<evidence type="ECO:0000313" key="2">
    <source>
        <dbReference type="EMBL" id="MTF39517.1"/>
    </source>
</evidence>
<proteinExistence type="predicted"/>
<gene>
    <name evidence="2" type="ORF">GGC33_11355</name>
</gene>
<organism evidence="2 3">
    <name type="scientific">Cyanobacterium aponinum 0216</name>
    <dbReference type="NCBI Taxonomy" id="2676140"/>
    <lineage>
        <taxon>Bacteria</taxon>
        <taxon>Bacillati</taxon>
        <taxon>Cyanobacteriota</taxon>
        <taxon>Cyanophyceae</taxon>
        <taxon>Oscillatoriophycideae</taxon>
        <taxon>Chroococcales</taxon>
        <taxon>Geminocystaceae</taxon>
        <taxon>Cyanobacterium</taxon>
    </lineage>
</organism>
<dbReference type="EMBL" id="WMIA01000013">
    <property type="protein sequence ID" value="MTF39517.1"/>
    <property type="molecule type" value="Genomic_DNA"/>
</dbReference>
<comment type="caution">
    <text evidence="2">The sequence shown here is derived from an EMBL/GenBank/DDBJ whole genome shotgun (WGS) entry which is preliminary data.</text>
</comment>
<keyword evidence="1" id="KW-0175">Coiled coil</keyword>
<evidence type="ECO:0000313" key="3">
    <source>
        <dbReference type="Proteomes" id="UP000437131"/>
    </source>
</evidence>
<dbReference type="Proteomes" id="UP000437131">
    <property type="component" value="Unassembled WGS sequence"/>
</dbReference>
<dbReference type="AlphaFoldDB" id="A0A844GSQ8"/>
<sequence>MEDKVMKKSTMDNIKEIRDYLYNELCNLESKDKHNRDLMRRKINQLNLLLEMLDNFEEELTRYELMNNTQLKLNHIETQEYPL</sequence>
<protein>
    <submittedName>
        <fullName evidence="2">Uncharacterized protein</fullName>
    </submittedName>
</protein>
<reference evidence="2 3" key="1">
    <citation type="submission" date="2019-11" db="EMBL/GenBank/DDBJ databases">
        <title>Isolation of a new High Light Tolerant Cyanobacteria.</title>
        <authorList>
            <person name="Dobson Z."/>
            <person name="Vaughn N."/>
            <person name="Vaughn M."/>
            <person name="Fromme P."/>
            <person name="Mazor Y."/>
        </authorList>
    </citation>
    <scope>NUCLEOTIDE SEQUENCE [LARGE SCALE GENOMIC DNA]</scope>
    <source>
        <strain evidence="2 3">0216</strain>
    </source>
</reference>